<gene>
    <name evidence="2" type="ORF">IAC43_08480</name>
</gene>
<dbReference type="Pfam" id="PF20091">
    <property type="entry name" value="Abhydrolase_10"/>
    <property type="match status" value="1"/>
</dbReference>
<reference evidence="2" key="1">
    <citation type="submission" date="2020-10" db="EMBL/GenBank/DDBJ databases">
        <authorList>
            <person name="Gilroy R."/>
        </authorList>
    </citation>
    <scope>NUCLEOTIDE SEQUENCE</scope>
    <source>
        <strain evidence="2">ChiBcec7-5410</strain>
    </source>
</reference>
<dbReference type="AlphaFoldDB" id="A0A9D1H9P7"/>
<evidence type="ECO:0000259" key="1">
    <source>
        <dbReference type="Pfam" id="PF20091"/>
    </source>
</evidence>
<name>A0A9D1H9P7_9FIRM</name>
<proteinExistence type="predicted"/>
<accession>A0A9D1H9P7</accession>
<reference evidence="2" key="2">
    <citation type="journal article" date="2021" name="PeerJ">
        <title>Extensive microbial diversity within the chicken gut microbiome revealed by metagenomics and culture.</title>
        <authorList>
            <person name="Gilroy R."/>
            <person name="Ravi A."/>
            <person name="Getino M."/>
            <person name="Pursley I."/>
            <person name="Horton D.L."/>
            <person name="Alikhan N.F."/>
            <person name="Baker D."/>
            <person name="Gharbi K."/>
            <person name="Hall N."/>
            <person name="Watson M."/>
            <person name="Adriaenssens E.M."/>
            <person name="Foster-Nyarko E."/>
            <person name="Jarju S."/>
            <person name="Secka A."/>
            <person name="Antonio M."/>
            <person name="Oren A."/>
            <person name="Chaudhuri R.R."/>
            <person name="La Ragione R."/>
            <person name="Hildebrand F."/>
            <person name="Pallen M.J."/>
        </authorList>
    </citation>
    <scope>NUCLEOTIDE SEQUENCE</scope>
    <source>
        <strain evidence="2">ChiBcec7-5410</strain>
    </source>
</reference>
<dbReference type="EMBL" id="DVLW01000232">
    <property type="protein sequence ID" value="HIT95209.1"/>
    <property type="molecule type" value="Genomic_DNA"/>
</dbReference>
<dbReference type="Proteomes" id="UP000824160">
    <property type="component" value="Unassembled WGS sequence"/>
</dbReference>
<evidence type="ECO:0000313" key="2">
    <source>
        <dbReference type="EMBL" id="HIT95209.1"/>
    </source>
</evidence>
<evidence type="ECO:0000313" key="3">
    <source>
        <dbReference type="Proteomes" id="UP000824160"/>
    </source>
</evidence>
<dbReference type="InterPro" id="IPR045394">
    <property type="entry name" value="Abhydrolase_dom"/>
</dbReference>
<organism evidence="2 3">
    <name type="scientific">Candidatus Faecivivens stercoripullorum</name>
    <dbReference type="NCBI Taxonomy" id="2840805"/>
    <lineage>
        <taxon>Bacteria</taxon>
        <taxon>Bacillati</taxon>
        <taxon>Bacillota</taxon>
        <taxon>Clostridia</taxon>
        <taxon>Eubacteriales</taxon>
        <taxon>Oscillospiraceae</taxon>
        <taxon>Oscillospiraceae incertae sedis</taxon>
        <taxon>Candidatus Faecivivens</taxon>
    </lineage>
</organism>
<feature type="domain" description="Alpha/beta hydrolase" evidence="1">
    <location>
        <begin position="8"/>
        <end position="469"/>
    </location>
</feature>
<comment type="caution">
    <text evidence="2">The sequence shown here is derived from an EMBL/GenBank/DDBJ whole genome shotgun (WGS) entry which is preliminary data.</text>
</comment>
<sequence>MIEKVRLIPTTEKSHPFARAAEKCHFSENGYLEEEYFVYGTANLYDADENEKPFVIASDVPYVNRMLIRRPENVERFSGNIVIELLNPTAHIDIDRMWVNSWRYFVRHGDIYIGMVSKPDVFDSLFNFDRERYAEINWPNPLPEREVPQNLMFPLQTQWENGLLWDIMMDCGRLFRTAGPQNPISQYMNRKTWLYLTGWSQCTGFINRYLRSFYPMTRELIFDGYLNAGGGAQLAPINSYRSYSASRNIFGNGDQSVFGSPVPFIALNTESENQRAAWSGDSDAPGRLFRSYQIPGSAHDEKNNLDDWYINDPDMKGRKWKPYQGLEGEVNNYPYTYLFHMTFARLFSWVRDGIPAPHMPFIELEQVESDDGSGHSFKNRTDGFDNAVGGIRTAALDYPTARYYNWSTQPREDGTVRHDWLYGHAEPFSAAFLTELYGSLENYRALVEKATARHVQQGFILPEDAEDMICEVTGMAAARGLK</sequence>
<protein>
    <recommendedName>
        <fullName evidence="1">Alpha/beta hydrolase domain-containing protein</fullName>
    </recommendedName>
</protein>